<feature type="region of interest" description="Disordered" evidence="1">
    <location>
        <begin position="118"/>
        <end position="137"/>
    </location>
</feature>
<evidence type="ECO:0000313" key="2">
    <source>
        <dbReference type="EMBL" id="KAA9338800.1"/>
    </source>
</evidence>
<name>A0A5N1IWU9_9BACT</name>
<dbReference type="Proteomes" id="UP000326570">
    <property type="component" value="Unassembled WGS sequence"/>
</dbReference>
<gene>
    <name evidence="2" type="ORF">F0P94_08365</name>
</gene>
<evidence type="ECO:0000313" key="3">
    <source>
        <dbReference type="Proteomes" id="UP000326570"/>
    </source>
</evidence>
<feature type="region of interest" description="Disordered" evidence="1">
    <location>
        <begin position="1"/>
        <end position="45"/>
    </location>
</feature>
<feature type="compositionally biased region" description="Basic and acidic residues" evidence="1">
    <location>
        <begin position="7"/>
        <end position="21"/>
    </location>
</feature>
<dbReference type="RefSeq" id="WP_150903433.1">
    <property type="nucleotide sequence ID" value="NZ_VTWT01000004.1"/>
</dbReference>
<comment type="caution">
    <text evidence="2">The sequence shown here is derived from an EMBL/GenBank/DDBJ whole genome shotgun (WGS) entry which is preliminary data.</text>
</comment>
<dbReference type="EMBL" id="VTWT01000004">
    <property type="protein sequence ID" value="KAA9338800.1"/>
    <property type="molecule type" value="Genomic_DNA"/>
</dbReference>
<proteinExistence type="predicted"/>
<keyword evidence="3" id="KW-1185">Reference proteome</keyword>
<sequence>MLLLTKQNRDQEKNQSQKESQEQSLTKAAFSFGSRRKKEEKPSLSDALLEVIASTPGYEDLPPEELEEVKEGLLEFARISYSIFQKEYLPEADELPHEDSEGIDISIIHSKDRVNNTKTAKAVKPKKQSINQKVVVS</sequence>
<protein>
    <submittedName>
        <fullName evidence="2">Uncharacterized protein</fullName>
    </submittedName>
</protein>
<reference evidence="2 3" key="1">
    <citation type="submission" date="2019-09" db="EMBL/GenBank/DDBJ databases">
        <title>Genome sequence of Adhaeribacter sp. M2.</title>
        <authorList>
            <person name="Srinivasan S."/>
        </authorList>
    </citation>
    <scope>NUCLEOTIDE SEQUENCE [LARGE SCALE GENOMIC DNA]</scope>
    <source>
        <strain evidence="2 3">M2</strain>
    </source>
</reference>
<dbReference type="AlphaFoldDB" id="A0A5N1IWU9"/>
<feature type="compositionally biased region" description="Polar residues" evidence="1">
    <location>
        <begin position="128"/>
        <end position="137"/>
    </location>
</feature>
<organism evidence="2 3">
    <name type="scientific">Adhaeribacter soli</name>
    <dbReference type="NCBI Taxonomy" id="2607655"/>
    <lineage>
        <taxon>Bacteria</taxon>
        <taxon>Pseudomonadati</taxon>
        <taxon>Bacteroidota</taxon>
        <taxon>Cytophagia</taxon>
        <taxon>Cytophagales</taxon>
        <taxon>Hymenobacteraceae</taxon>
        <taxon>Adhaeribacter</taxon>
    </lineage>
</organism>
<accession>A0A5N1IWU9</accession>
<evidence type="ECO:0000256" key="1">
    <source>
        <dbReference type="SAM" id="MobiDB-lite"/>
    </source>
</evidence>